<dbReference type="Gene3D" id="1.10.3720.10">
    <property type="entry name" value="MetI-like"/>
    <property type="match status" value="1"/>
</dbReference>
<evidence type="ECO:0000256" key="3">
    <source>
        <dbReference type="ARBA" id="ARBA00022448"/>
    </source>
</evidence>
<evidence type="ECO:0000256" key="4">
    <source>
        <dbReference type="ARBA" id="ARBA00022475"/>
    </source>
</evidence>
<dbReference type="PANTHER" id="PTHR30425">
    <property type="entry name" value="PHOSPHATE TRANSPORT SYSTEM PERMEASE PROTEIN PST"/>
    <property type="match status" value="1"/>
</dbReference>
<evidence type="ECO:0000256" key="8">
    <source>
        <dbReference type="ARBA" id="ARBA00023136"/>
    </source>
</evidence>
<keyword evidence="4 10" id="KW-1003">Cell membrane</keyword>
<sequence length="280" mass="28712">MNAIFFLCGILAIGCVALITVYMVISGLPAIGQIGIGEFLLGQEWASTAAEPKFGILPFILSSVYGTLGAIIIGIPIGLLTAVFLSKAAAPKLRTAATSAIELLSGIPSVIFGLLGMQLLVPAVAAVFGRASGACLLSAILVLSIMILPSIVSVSVTALNAVPREYEEGSLALGATDAETWFKVSVPAAKSGIAAGIVLGIGRAVGEAMAVMMVAGNSPNMPGIFKSVTFLTTAIAKEMSYASGLQRQALFSIGLVLFAFIMLINLVLNFFLKGGSNGEK</sequence>
<dbReference type="GO" id="GO:0005315">
    <property type="term" value="F:phosphate transmembrane transporter activity"/>
    <property type="evidence" value="ECO:0007669"/>
    <property type="project" value="InterPro"/>
</dbReference>
<feature type="transmembrane region" description="Helical" evidence="9">
    <location>
        <begin position="249"/>
        <end position="272"/>
    </location>
</feature>
<dbReference type="InterPro" id="IPR011864">
    <property type="entry name" value="Phosphate_PstC"/>
</dbReference>
<keyword evidence="8 9" id="KW-0472">Membrane</keyword>
<evidence type="ECO:0000256" key="7">
    <source>
        <dbReference type="ARBA" id="ARBA00022989"/>
    </source>
</evidence>
<dbReference type="Proteomes" id="UP000823933">
    <property type="component" value="Unassembled WGS sequence"/>
</dbReference>
<proteinExistence type="inferred from homology"/>
<comment type="subcellular location">
    <subcellularLocation>
        <location evidence="1 9">Cell membrane</location>
        <topology evidence="1 9">Multi-pass membrane protein</topology>
    </subcellularLocation>
</comment>
<evidence type="ECO:0000256" key="6">
    <source>
        <dbReference type="ARBA" id="ARBA00022692"/>
    </source>
</evidence>
<feature type="transmembrane region" description="Helical" evidence="9">
    <location>
        <begin position="106"/>
        <end position="128"/>
    </location>
</feature>
<dbReference type="GO" id="GO:0006817">
    <property type="term" value="P:phosphate ion transport"/>
    <property type="evidence" value="ECO:0007669"/>
    <property type="project" value="UniProtKB-KW"/>
</dbReference>
<keyword evidence="3 9" id="KW-0813">Transport</keyword>
<evidence type="ECO:0000256" key="2">
    <source>
        <dbReference type="ARBA" id="ARBA00007069"/>
    </source>
</evidence>
<feature type="domain" description="ABC transmembrane type-1" evidence="11">
    <location>
        <begin position="60"/>
        <end position="268"/>
    </location>
</feature>
<keyword evidence="7 9" id="KW-1133">Transmembrane helix</keyword>
<evidence type="ECO:0000259" key="11">
    <source>
        <dbReference type="PROSITE" id="PS50928"/>
    </source>
</evidence>
<dbReference type="NCBIfam" id="TIGR02138">
    <property type="entry name" value="phosphate_pstC"/>
    <property type="match status" value="1"/>
</dbReference>
<dbReference type="InterPro" id="IPR000515">
    <property type="entry name" value="MetI-like"/>
</dbReference>
<dbReference type="PANTHER" id="PTHR30425:SF1">
    <property type="entry name" value="PHOSPHATE TRANSPORT SYSTEM PERMEASE PROTEIN PSTC"/>
    <property type="match status" value="1"/>
</dbReference>
<evidence type="ECO:0000256" key="10">
    <source>
        <dbReference type="RuleBase" id="RU363054"/>
    </source>
</evidence>
<dbReference type="SUPFAM" id="SSF161098">
    <property type="entry name" value="MetI-like"/>
    <property type="match status" value="1"/>
</dbReference>
<evidence type="ECO:0000313" key="13">
    <source>
        <dbReference type="Proteomes" id="UP000823933"/>
    </source>
</evidence>
<comment type="similarity">
    <text evidence="2 10">Belongs to the binding-protein-dependent transport system permease family. CysTW subfamily.</text>
</comment>
<comment type="caution">
    <text evidence="12">The sequence shown here is derived from an EMBL/GenBank/DDBJ whole genome shotgun (WGS) entry which is preliminary data.</text>
</comment>
<dbReference type="AlphaFoldDB" id="A0A9D1Q9R0"/>
<comment type="caution">
    <text evidence="10">Lacks conserved residue(s) required for the propagation of feature annotation.</text>
</comment>
<reference evidence="12" key="2">
    <citation type="submission" date="2021-04" db="EMBL/GenBank/DDBJ databases">
        <authorList>
            <person name="Gilroy R."/>
        </authorList>
    </citation>
    <scope>NUCLEOTIDE SEQUENCE</scope>
    <source>
        <strain evidence="12">ChiHcolR34-3080</strain>
    </source>
</reference>
<dbReference type="CDD" id="cd06261">
    <property type="entry name" value="TM_PBP2"/>
    <property type="match status" value="1"/>
</dbReference>
<evidence type="ECO:0000256" key="9">
    <source>
        <dbReference type="RuleBase" id="RU363032"/>
    </source>
</evidence>
<evidence type="ECO:0000256" key="5">
    <source>
        <dbReference type="ARBA" id="ARBA00022592"/>
    </source>
</evidence>
<feature type="transmembrane region" description="Helical" evidence="9">
    <location>
        <begin position="140"/>
        <end position="162"/>
    </location>
</feature>
<dbReference type="InterPro" id="IPR035906">
    <property type="entry name" value="MetI-like_sf"/>
</dbReference>
<keyword evidence="6 9" id="KW-0812">Transmembrane</keyword>
<organism evidence="12 13">
    <name type="scientific">Candidatus Faecalibacterium intestinigallinarum</name>
    <dbReference type="NCBI Taxonomy" id="2838581"/>
    <lineage>
        <taxon>Bacteria</taxon>
        <taxon>Bacillati</taxon>
        <taxon>Bacillota</taxon>
        <taxon>Clostridia</taxon>
        <taxon>Eubacteriales</taxon>
        <taxon>Oscillospiraceae</taxon>
        <taxon>Faecalibacterium</taxon>
    </lineage>
</organism>
<dbReference type="Pfam" id="PF00528">
    <property type="entry name" value="BPD_transp_1"/>
    <property type="match status" value="1"/>
</dbReference>
<reference evidence="12" key="1">
    <citation type="journal article" date="2021" name="PeerJ">
        <title>Extensive microbial diversity within the chicken gut microbiome revealed by metagenomics and culture.</title>
        <authorList>
            <person name="Gilroy R."/>
            <person name="Ravi A."/>
            <person name="Getino M."/>
            <person name="Pursley I."/>
            <person name="Horton D.L."/>
            <person name="Alikhan N.F."/>
            <person name="Baker D."/>
            <person name="Gharbi K."/>
            <person name="Hall N."/>
            <person name="Watson M."/>
            <person name="Adriaenssens E.M."/>
            <person name="Foster-Nyarko E."/>
            <person name="Jarju S."/>
            <person name="Secka A."/>
            <person name="Antonio M."/>
            <person name="Oren A."/>
            <person name="Chaudhuri R.R."/>
            <person name="La Ragione R."/>
            <person name="Hildebrand F."/>
            <person name="Pallen M.J."/>
        </authorList>
    </citation>
    <scope>NUCLEOTIDE SEQUENCE</scope>
    <source>
        <strain evidence="12">ChiHcolR34-3080</strain>
    </source>
</reference>
<name>A0A9D1Q9R0_9FIRM</name>
<protein>
    <recommendedName>
        <fullName evidence="10">Phosphate transport system permease protein</fullName>
    </recommendedName>
</protein>
<evidence type="ECO:0000313" key="12">
    <source>
        <dbReference type="EMBL" id="HIW08664.1"/>
    </source>
</evidence>
<feature type="transmembrane region" description="Helical" evidence="9">
    <location>
        <begin position="56"/>
        <end position="85"/>
    </location>
</feature>
<keyword evidence="5 10" id="KW-0592">Phosphate transport</keyword>
<dbReference type="PROSITE" id="PS50928">
    <property type="entry name" value="ABC_TM1"/>
    <property type="match status" value="1"/>
</dbReference>
<gene>
    <name evidence="12" type="primary">pstC</name>
    <name evidence="12" type="ORF">H9890_04590</name>
</gene>
<dbReference type="EMBL" id="DXHQ01000054">
    <property type="protein sequence ID" value="HIW08664.1"/>
    <property type="molecule type" value="Genomic_DNA"/>
</dbReference>
<dbReference type="InterPro" id="IPR051124">
    <property type="entry name" value="Phosphate_Transport_Permease"/>
</dbReference>
<dbReference type="GO" id="GO:0005886">
    <property type="term" value="C:plasma membrane"/>
    <property type="evidence" value="ECO:0007669"/>
    <property type="project" value="UniProtKB-SubCell"/>
</dbReference>
<accession>A0A9D1Q9R0</accession>
<comment type="function">
    <text evidence="10">Part of the binding-protein-dependent transport system for phosphate; probably responsible for the translocation of the substrate across the membrane.</text>
</comment>
<evidence type="ECO:0000256" key="1">
    <source>
        <dbReference type="ARBA" id="ARBA00004651"/>
    </source>
</evidence>